<dbReference type="EMBL" id="CAAALY010074588">
    <property type="protein sequence ID" value="VEL25525.1"/>
    <property type="molecule type" value="Genomic_DNA"/>
</dbReference>
<feature type="compositionally biased region" description="Basic residues" evidence="1">
    <location>
        <begin position="135"/>
        <end position="149"/>
    </location>
</feature>
<dbReference type="Proteomes" id="UP000784294">
    <property type="component" value="Unassembled WGS sequence"/>
</dbReference>
<dbReference type="OrthoDB" id="284854at2759"/>
<keyword evidence="3" id="KW-1185">Reference proteome</keyword>
<evidence type="ECO:0000313" key="3">
    <source>
        <dbReference type="Proteomes" id="UP000784294"/>
    </source>
</evidence>
<feature type="compositionally biased region" description="Polar residues" evidence="1">
    <location>
        <begin position="64"/>
        <end position="79"/>
    </location>
</feature>
<dbReference type="AlphaFoldDB" id="A0A3S5AJR2"/>
<accession>A0A3S5AJR2</accession>
<evidence type="ECO:0000313" key="2">
    <source>
        <dbReference type="EMBL" id="VEL25525.1"/>
    </source>
</evidence>
<proteinExistence type="predicted"/>
<feature type="compositionally biased region" description="Gly residues" evidence="1">
    <location>
        <begin position="108"/>
        <end position="125"/>
    </location>
</feature>
<reference evidence="2" key="1">
    <citation type="submission" date="2018-11" db="EMBL/GenBank/DDBJ databases">
        <authorList>
            <consortium name="Pathogen Informatics"/>
        </authorList>
    </citation>
    <scope>NUCLEOTIDE SEQUENCE</scope>
</reference>
<name>A0A3S5AJR2_9PLAT</name>
<organism evidence="2 3">
    <name type="scientific">Protopolystoma xenopodis</name>
    <dbReference type="NCBI Taxonomy" id="117903"/>
    <lineage>
        <taxon>Eukaryota</taxon>
        <taxon>Metazoa</taxon>
        <taxon>Spiralia</taxon>
        <taxon>Lophotrochozoa</taxon>
        <taxon>Platyhelminthes</taxon>
        <taxon>Monogenea</taxon>
        <taxon>Polyopisthocotylea</taxon>
        <taxon>Polystomatidea</taxon>
        <taxon>Polystomatidae</taxon>
        <taxon>Protopolystoma</taxon>
    </lineage>
</organism>
<protein>
    <submittedName>
        <fullName evidence="2">Uncharacterized protein</fullName>
    </submittedName>
</protein>
<comment type="caution">
    <text evidence="2">The sequence shown here is derived from an EMBL/GenBank/DDBJ whole genome shotgun (WGS) entry which is preliminary data.</text>
</comment>
<feature type="region of interest" description="Disordered" evidence="1">
    <location>
        <begin position="64"/>
        <end position="153"/>
    </location>
</feature>
<evidence type="ECO:0000256" key="1">
    <source>
        <dbReference type="SAM" id="MobiDB-lite"/>
    </source>
</evidence>
<gene>
    <name evidence="2" type="ORF">PXEA_LOCUS18965</name>
</gene>
<sequence length="179" mass="19509">MVAKSKRASELAREYSLETRELVKDMYHDFEQPGIRYLEDMVCLMRVTKRGNQVFESALQSATDVLSGNTSALTTTTGKEGQRESAVCEDDTGPDSGALEPLPFGPGARQGGRGGRGGQGLGGSNSGQPLSRAGSYRKKRKEAARRREKRRQEQAEALMALQGGSIGEADLQQVRDLFR</sequence>